<dbReference type="Proteomes" id="UP000005085">
    <property type="component" value="Unassembled WGS sequence"/>
</dbReference>
<evidence type="ECO:0000256" key="1">
    <source>
        <dbReference type="SAM" id="Coils"/>
    </source>
</evidence>
<gene>
    <name evidence="3" type="ORF">HRAG_02117</name>
</gene>
<dbReference type="EMBL" id="ACDN02000029">
    <property type="protein sequence ID" value="EEO25060.1"/>
    <property type="molecule type" value="Genomic_DNA"/>
</dbReference>
<comment type="caution">
    <text evidence="3">The sequence shown here is derived from an EMBL/GenBank/DDBJ whole genome shotgun (WGS) entry which is preliminary data.</text>
</comment>
<reference evidence="3 4" key="1">
    <citation type="journal article" date="2014" name="Genome Announc.">
        <title>Draft genome sequences of six enterohepatic helicobacter species isolated from humans and one from rhesus macaques.</title>
        <authorList>
            <person name="Shen Z."/>
            <person name="Sheh A."/>
            <person name="Young S.K."/>
            <person name="Abouelliel A."/>
            <person name="Ward D.V."/>
            <person name="Earl A.M."/>
            <person name="Fox J.G."/>
        </authorList>
    </citation>
    <scope>NUCLEOTIDE SEQUENCE [LARGE SCALE GENOMIC DNA]</scope>
    <source>
        <strain evidence="3 4">ATCC 43879</strain>
    </source>
</reference>
<evidence type="ECO:0000313" key="4">
    <source>
        <dbReference type="Proteomes" id="UP000005085"/>
    </source>
</evidence>
<evidence type="ECO:0000313" key="3">
    <source>
        <dbReference type="EMBL" id="EEO25060.1"/>
    </source>
</evidence>
<keyword evidence="1" id="KW-0175">Coiled coil</keyword>
<keyword evidence="2" id="KW-1133">Transmembrane helix</keyword>
<dbReference type="AlphaFoldDB" id="C3XJ71"/>
<name>C3XJ71_9HELI</name>
<accession>C3XJ71</accession>
<evidence type="ECO:0000256" key="2">
    <source>
        <dbReference type="SAM" id="Phobius"/>
    </source>
</evidence>
<keyword evidence="4" id="KW-1185">Reference proteome</keyword>
<dbReference type="RefSeq" id="WP_005220026.1">
    <property type="nucleotide sequence ID" value="NZ_KI392037.1"/>
</dbReference>
<organism evidence="3 4">
    <name type="scientific">Helicobacter bilis ATCC 43879</name>
    <dbReference type="NCBI Taxonomy" id="613026"/>
    <lineage>
        <taxon>Bacteria</taxon>
        <taxon>Pseudomonadati</taxon>
        <taxon>Campylobacterota</taxon>
        <taxon>Epsilonproteobacteria</taxon>
        <taxon>Campylobacterales</taxon>
        <taxon>Helicobacteraceae</taxon>
        <taxon>Helicobacter</taxon>
    </lineage>
</organism>
<keyword evidence="2" id="KW-0812">Transmembrane</keyword>
<proteinExistence type="predicted"/>
<feature type="coiled-coil region" evidence="1">
    <location>
        <begin position="29"/>
        <end position="85"/>
    </location>
</feature>
<keyword evidence="2" id="KW-0472">Membrane</keyword>
<protein>
    <submittedName>
        <fullName evidence="3">Uncharacterized protein</fullName>
    </submittedName>
</protein>
<dbReference type="HOGENOM" id="CLU_1159814_0_0_7"/>
<sequence length="239" mass="27705">MENNQKQLHIDDEKMDYIIELFELSNTTLSKQEAVLQATKDTQQQLEEEIKALIQFLTNLKNNVINEQSNVTEKLKKEYDDVLNKARNSSFPLLESYISDNVNKMIPENMKLKNLVDEARSISQIMYRNLESYDNAIRKHNKKTLWSMFAGGFIFSALISSIFFIYFVGDWFVNIKQDELSRIERAIESANDLQRFVISKKLDIQVGRVCGEHECIIVDEKNTLNVLLLTDKSGAIILK</sequence>
<feature type="transmembrane region" description="Helical" evidence="2">
    <location>
        <begin position="145"/>
        <end position="168"/>
    </location>
</feature>